<dbReference type="GO" id="GO:0000976">
    <property type="term" value="F:transcription cis-regulatory region binding"/>
    <property type="evidence" value="ECO:0007669"/>
    <property type="project" value="TreeGrafter"/>
</dbReference>
<comment type="cofactor">
    <cofactor evidence="8">
        <name>Mn(2+)</name>
        <dbReference type="ChEBI" id="CHEBI:29035"/>
    </cofactor>
    <cofactor evidence="8">
        <name>Fe(2+)</name>
        <dbReference type="ChEBI" id="CHEBI:29033"/>
    </cofactor>
    <text evidence="8">Binds 1 Mn(2+) or Fe(2+) ion per subunit.</text>
</comment>
<evidence type="ECO:0000256" key="3">
    <source>
        <dbReference type="ARBA" id="ARBA00022833"/>
    </source>
</evidence>
<keyword evidence="6" id="KW-0804">Transcription</keyword>
<dbReference type="GO" id="GO:0003700">
    <property type="term" value="F:DNA-binding transcription factor activity"/>
    <property type="evidence" value="ECO:0007669"/>
    <property type="project" value="InterPro"/>
</dbReference>
<dbReference type="PANTHER" id="PTHR33202:SF7">
    <property type="entry name" value="FERRIC UPTAKE REGULATION PROTEIN"/>
    <property type="match status" value="1"/>
</dbReference>
<keyword evidence="4" id="KW-0805">Transcription regulation</keyword>
<comment type="cofactor">
    <cofactor evidence="7">
        <name>Zn(2+)</name>
        <dbReference type="ChEBI" id="CHEBI:29105"/>
    </cofactor>
    <text evidence="7">Binds 1 zinc ion per subunit.</text>
</comment>
<organism evidence="9 10">
    <name type="scientific">Paenibacillus wynnii</name>
    <dbReference type="NCBI Taxonomy" id="268407"/>
    <lineage>
        <taxon>Bacteria</taxon>
        <taxon>Bacillati</taxon>
        <taxon>Bacillota</taxon>
        <taxon>Bacilli</taxon>
        <taxon>Bacillales</taxon>
        <taxon>Paenibacillaceae</taxon>
        <taxon>Paenibacillus</taxon>
    </lineage>
</organism>
<dbReference type="OrthoDB" id="8659436at2"/>
<evidence type="ECO:0000256" key="2">
    <source>
        <dbReference type="ARBA" id="ARBA00022491"/>
    </source>
</evidence>
<dbReference type="eggNOG" id="COG0735">
    <property type="taxonomic scope" value="Bacteria"/>
</dbReference>
<dbReference type="GO" id="GO:0045892">
    <property type="term" value="P:negative regulation of DNA-templated transcription"/>
    <property type="evidence" value="ECO:0007669"/>
    <property type="project" value="TreeGrafter"/>
</dbReference>
<evidence type="ECO:0000256" key="4">
    <source>
        <dbReference type="ARBA" id="ARBA00023015"/>
    </source>
</evidence>
<dbReference type="EMBL" id="JQCR01000003">
    <property type="protein sequence ID" value="KGE17051.1"/>
    <property type="molecule type" value="Genomic_DNA"/>
</dbReference>
<evidence type="ECO:0000256" key="5">
    <source>
        <dbReference type="ARBA" id="ARBA00023125"/>
    </source>
</evidence>
<reference evidence="9 10" key="2">
    <citation type="submission" date="2014-10" db="EMBL/GenBank/DDBJ databases">
        <title>Comparative genomics of the Paenibacillus odorifer group.</title>
        <authorList>
            <person name="Tsai Y.-C."/>
            <person name="Martin N."/>
            <person name="Korlach J."/>
            <person name="Wiedmann M."/>
        </authorList>
    </citation>
    <scope>NUCLEOTIDE SEQUENCE [LARGE SCALE GENOMIC DNA]</scope>
    <source>
        <strain evidence="9 10">DSM 18334</strain>
    </source>
</reference>
<dbReference type="InterPro" id="IPR036388">
    <property type="entry name" value="WH-like_DNA-bd_sf"/>
</dbReference>
<comment type="caution">
    <text evidence="9">The sequence shown here is derived from an EMBL/GenBank/DDBJ whole genome shotgun (WGS) entry which is preliminary data.</text>
</comment>
<keyword evidence="10" id="KW-1185">Reference proteome</keyword>
<feature type="binding site" evidence="8">
    <location>
        <position position="84"/>
    </location>
    <ligand>
        <name>Fe cation</name>
        <dbReference type="ChEBI" id="CHEBI:24875"/>
    </ligand>
</feature>
<evidence type="ECO:0000256" key="1">
    <source>
        <dbReference type="ARBA" id="ARBA00007957"/>
    </source>
</evidence>
<dbReference type="GO" id="GO:0008270">
    <property type="term" value="F:zinc ion binding"/>
    <property type="evidence" value="ECO:0007669"/>
    <property type="project" value="TreeGrafter"/>
</dbReference>
<evidence type="ECO:0000256" key="8">
    <source>
        <dbReference type="PIRSR" id="PIRSR602481-2"/>
    </source>
</evidence>
<dbReference type="InterPro" id="IPR036390">
    <property type="entry name" value="WH_DNA-bd_sf"/>
</dbReference>
<evidence type="ECO:0000256" key="6">
    <source>
        <dbReference type="ARBA" id="ARBA00023163"/>
    </source>
</evidence>
<dbReference type="CDD" id="cd07153">
    <property type="entry name" value="Fur_like"/>
    <property type="match status" value="1"/>
</dbReference>
<dbReference type="Pfam" id="PF01475">
    <property type="entry name" value="FUR"/>
    <property type="match status" value="1"/>
</dbReference>
<dbReference type="InterPro" id="IPR043135">
    <property type="entry name" value="Fur_C"/>
</dbReference>
<proteinExistence type="inferred from homology"/>
<name>A0A098M4S3_9BACL</name>
<dbReference type="Gene3D" id="3.30.1490.190">
    <property type="match status" value="1"/>
</dbReference>
<dbReference type="PANTHER" id="PTHR33202">
    <property type="entry name" value="ZINC UPTAKE REGULATION PROTEIN"/>
    <property type="match status" value="1"/>
</dbReference>
<dbReference type="Gene3D" id="1.10.10.10">
    <property type="entry name" value="Winged helix-like DNA-binding domain superfamily/Winged helix DNA-binding domain"/>
    <property type="match status" value="1"/>
</dbReference>
<comment type="similarity">
    <text evidence="1">Belongs to the Fur family.</text>
</comment>
<feature type="binding site" evidence="7">
    <location>
        <position position="130"/>
    </location>
    <ligand>
        <name>Zn(2+)</name>
        <dbReference type="ChEBI" id="CHEBI:29105"/>
    </ligand>
</feature>
<feature type="binding site" evidence="8">
    <location>
        <position position="119"/>
    </location>
    <ligand>
        <name>Fe cation</name>
        <dbReference type="ChEBI" id="CHEBI:24875"/>
    </ligand>
</feature>
<keyword evidence="3 7" id="KW-0862">Zinc</keyword>
<keyword evidence="5" id="KW-0238">DNA-binding</keyword>
<dbReference type="SUPFAM" id="SSF46785">
    <property type="entry name" value="Winged helix' DNA-binding domain"/>
    <property type="match status" value="1"/>
</dbReference>
<accession>A0A098M4S3</accession>
<feature type="binding site" evidence="7">
    <location>
        <position position="93"/>
    </location>
    <ligand>
        <name>Zn(2+)</name>
        <dbReference type="ChEBI" id="CHEBI:29105"/>
    </ligand>
</feature>
<dbReference type="InterPro" id="IPR002481">
    <property type="entry name" value="FUR"/>
</dbReference>
<dbReference type="STRING" id="268407.PWYN_20550"/>
<evidence type="ECO:0000313" key="10">
    <source>
        <dbReference type="Proteomes" id="UP000029734"/>
    </source>
</evidence>
<reference evidence="9 10" key="1">
    <citation type="submission" date="2014-08" db="EMBL/GenBank/DDBJ databases">
        <authorList>
            <person name="den Bakker H.C."/>
        </authorList>
    </citation>
    <scope>NUCLEOTIDE SEQUENCE [LARGE SCALE GENOMIC DNA]</scope>
    <source>
        <strain evidence="9 10">DSM 18334</strain>
    </source>
</reference>
<dbReference type="Proteomes" id="UP000029734">
    <property type="component" value="Unassembled WGS sequence"/>
</dbReference>
<feature type="binding site" evidence="7">
    <location>
        <position position="90"/>
    </location>
    <ligand>
        <name>Zn(2+)</name>
        <dbReference type="ChEBI" id="CHEBI:29105"/>
    </ligand>
</feature>
<keyword evidence="7" id="KW-0479">Metal-binding</keyword>
<keyword evidence="8" id="KW-0408">Iron</keyword>
<protein>
    <submittedName>
        <fullName evidence="9">Fur family transcriptional regulator</fullName>
    </submittedName>
</protein>
<evidence type="ECO:0000313" key="9">
    <source>
        <dbReference type="EMBL" id="KGE17051.1"/>
    </source>
</evidence>
<sequence>MVEAMQAHGIRITTQRKLIAEVFSFTKGFVIPRQIHSFIAKYIPGVSYDTVYRNLRLLVKIGLIEQFDFKEGIRFKVRCGLDHHHHHFICTECHKTYPLDFCPIDSGISPPDAFEVTSHKFEIYGICGECVGKKRGLVLC</sequence>
<evidence type="ECO:0000256" key="7">
    <source>
        <dbReference type="PIRSR" id="PIRSR602481-1"/>
    </source>
</evidence>
<keyword evidence="2" id="KW-0678">Repressor</keyword>
<gene>
    <name evidence="9" type="ORF">PWYN_20550</name>
</gene>
<dbReference type="AlphaFoldDB" id="A0A098M4S3"/>
<feature type="binding site" evidence="7">
    <location>
        <position position="127"/>
    </location>
    <ligand>
        <name>Zn(2+)</name>
        <dbReference type="ChEBI" id="CHEBI:29105"/>
    </ligand>
</feature>
<dbReference type="GO" id="GO:1900376">
    <property type="term" value="P:regulation of secondary metabolite biosynthetic process"/>
    <property type="evidence" value="ECO:0007669"/>
    <property type="project" value="TreeGrafter"/>
</dbReference>